<dbReference type="CDD" id="cd00043">
    <property type="entry name" value="CYCLIN_SF"/>
    <property type="match status" value="1"/>
</dbReference>
<feature type="region of interest" description="Disordered" evidence="8">
    <location>
        <begin position="356"/>
        <end position="376"/>
    </location>
</feature>
<feature type="region of interest" description="Disordered" evidence="8">
    <location>
        <begin position="913"/>
        <end position="939"/>
    </location>
</feature>
<dbReference type="RefSeq" id="XP_050510928.1">
    <property type="nucleotide sequence ID" value="XM_050654971.1"/>
</dbReference>
<dbReference type="EnsemblMetazoa" id="XM_050654971.1">
    <property type="protein sequence ID" value="XP_050510928.1"/>
    <property type="gene ID" value="LOC126887439"/>
</dbReference>
<keyword evidence="7" id="KW-0131">Cell cycle</keyword>
<evidence type="ECO:0000259" key="9">
    <source>
        <dbReference type="SMART" id="SM01367"/>
    </source>
</evidence>
<evidence type="ECO:0000256" key="1">
    <source>
        <dbReference type="ARBA" id="ARBA00004123"/>
    </source>
</evidence>
<dbReference type="InterPro" id="IPR036915">
    <property type="entry name" value="Cyclin-like_sf"/>
</dbReference>
<evidence type="ECO:0000256" key="5">
    <source>
        <dbReference type="ARBA" id="ARBA00023163"/>
    </source>
</evidence>
<accession>A0ABM5KLA4</accession>
<dbReference type="Gene3D" id="1.10.472.10">
    <property type="entry name" value="Cyclin-like"/>
    <property type="match status" value="2"/>
</dbReference>
<dbReference type="InterPro" id="IPR002719">
    <property type="entry name" value="RB_B"/>
</dbReference>
<dbReference type="InterPro" id="IPR028309">
    <property type="entry name" value="RB_fam"/>
</dbReference>
<name>A0ABM5KLA4_DIAVI</name>
<dbReference type="GeneID" id="126887439"/>
<organism evidence="11 12">
    <name type="scientific">Diabrotica virgifera virgifera</name>
    <name type="common">western corn rootworm</name>
    <dbReference type="NCBI Taxonomy" id="50390"/>
    <lineage>
        <taxon>Eukaryota</taxon>
        <taxon>Metazoa</taxon>
        <taxon>Ecdysozoa</taxon>
        <taxon>Arthropoda</taxon>
        <taxon>Hexapoda</taxon>
        <taxon>Insecta</taxon>
        <taxon>Pterygota</taxon>
        <taxon>Neoptera</taxon>
        <taxon>Endopterygota</taxon>
        <taxon>Coleoptera</taxon>
        <taxon>Polyphaga</taxon>
        <taxon>Cucujiformia</taxon>
        <taxon>Chrysomeloidea</taxon>
        <taxon>Chrysomelidae</taxon>
        <taxon>Galerucinae</taxon>
        <taxon>Diabroticina</taxon>
        <taxon>Diabroticites</taxon>
        <taxon>Diabrotica</taxon>
    </lineage>
</organism>
<keyword evidence="6" id="KW-0539">Nucleus</keyword>
<feature type="domain" description="Retinoblastoma-associated protein A-box" evidence="10">
    <location>
        <begin position="393"/>
        <end position="580"/>
    </location>
</feature>
<dbReference type="Gene3D" id="1.10.472.140">
    <property type="match status" value="1"/>
</dbReference>
<dbReference type="Pfam" id="PF11934">
    <property type="entry name" value="DUF3452"/>
    <property type="match status" value="1"/>
</dbReference>
<feature type="compositionally biased region" description="Basic and acidic residues" evidence="8">
    <location>
        <begin position="916"/>
        <end position="939"/>
    </location>
</feature>
<evidence type="ECO:0000256" key="2">
    <source>
        <dbReference type="ARBA" id="ARBA00009475"/>
    </source>
</evidence>
<keyword evidence="5" id="KW-0804">Transcription</keyword>
<proteinExistence type="inferred from homology"/>
<evidence type="ECO:0000256" key="3">
    <source>
        <dbReference type="ARBA" id="ARBA00022491"/>
    </source>
</evidence>
<sequence>MVLSDEGEDQLHKKLLDLCGKLSLDQRTVMLAWDNFISINKNFTLEGDSLHWLGCAIFVASQSLEVPNLMSSVVRGSGINLTSLLRCSNLSFVQFFTNINLWADMAHLPEEFRQKVKHLQDTFGVAHSTFKKYYPIFCQIFQPPNSADLENAKQHRNRKLKPIMCNSSTVFEFVWSLFVTLKSEDQQFGSELVKSYHLMFACIDLAFKNAFLAERRDLLKPNFELLPTDWNEPGFVVPQEAPCLMSYLCKLPSTLTEAMHMKVYDLKKLMGNLITNDILKVDPKDFTGLFDQDTFKDNFKNIKTAYETHLLNTADIDERIFLAEYRRLLLVQQQQATWGQSVRASPLSYSVENSVITSPQNNENNGGVTPRAPDTPLTGRGYLPRESDSSPLSADRTITQKIARLHKIVNNRPQGPSEALLKLLESGEENTIDKIQEILNSLSDKFVVAYSSKYSGREEEAKNMLQIGVTLFYKYVENLLDNESKIRNDISALVKKDIFYKCMFSCCMEIVLFSYNFPNKFPWILDVFEVQPIHFVKVIELIVRTKDQLSREMVKHLNMTEETVLESLMWKSNSPIWEAIALSGGSIPKFEETALPNQVVYDRNGLRNESNDIPTLINIHQSPVPSAVDRFQSPIQNASRNLFPNIQPGQSVLQKNPQLIIVDKEGNKKWISFADVDNKQQPAPENVRRRLGSLAIIFRKFYVLAGIRMEHLCMKLNLVDTEVKKKIWTQFEYSIQNSDLIKDRHLDQLLMCAVYVISRLSDVPLKFQDIMKFYREQPQCNSNVYRNVLITRECIDDESGRRCPEERSDLIIFYNSVYVGVMQKFAVKFRSSVQTSNLLLSPLPAVKSKSLISSSVQVVGNVFLRPFEIPVASSSTNFNYFFSRSPSKDLKDINKLVSNSKVTGKRLLADDLEAESPPKRLSDRKFHTLVEERRNQNSE</sequence>
<dbReference type="InterPro" id="IPR024599">
    <property type="entry name" value="RB_N"/>
</dbReference>
<keyword evidence="4" id="KW-0805">Transcription regulation</keyword>
<dbReference type="PANTHER" id="PTHR13742:SF17">
    <property type="entry name" value="RE32990P-RELATED"/>
    <property type="match status" value="1"/>
</dbReference>
<reference evidence="11" key="1">
    <citation type="submission" date="2025-05" db="UniProtKB">
        <authorList>
            <consortium name="EnsemblMetazoa"/>
        </authorList>
    </citation>
    <scope>IDENTIFICATION</scope>
</reference>
<dbReference type="SMART" id="SM01368">
    <property type="entry name" value="RB_A"/>
    <property type="match status" value="1"/>
</dbReference>
<dbReference type="Proteomes" id="UP001652700">
    <property type="component" value="Unplaced"/>
</dbReference>
<keyword evidence="3" id="KW-0678">Repressor</keyword>
<evidence type="ECO:0000256" key="4">
    <source>
        <dbReference type="ARBA" id="ARBA00023015"/>
    </source>
</evidence>
<feature type="compositionally biased region" description="Polar residues" evidence="8">
    <location>
        <begin position="356"/>
        <end position="367"/>
    </location>
</feature>
<comment type="subcellular location">
    <subcellularLocation>
        <location evidence="1">Nucleus</location>
    </subcellularLocation>
</comment>
<evidence type="ECO:0000313" key="12">
    <source>
        <dbReference type="Proteomes" id="UP001652700"/>
    </source>
</evidence>
<evidence type="ECO:0000256" key="6">
    <source>
        <dbReference type="ARBA" id="ARBA00023242"/>
    </source>
</evidence>
<dbReference type="SUPFAM" id="SSF47954">
    <property type="entry name" value="Cyclin-like"/>
    <property type="match status" value="2"/>
</dbReference>
<dbReference type="SMART" id="SM01367">
    <property type="entry name" value="DUF3452"/>
    <property type="match status" value="1"/>
</dbReference>
<comment type="similarity">
    <text evidence="2">Belongs to the retinoblastoma protein (RB) family.</text>
</comment>
<evidence type="ECO:0000256" key="8">
    <source>
        <dbReference type="SAM" id="MobiDB-lite"/>
    </source>
</evidence>
<feature type="domain" description="Retinoblastoma-associated protein N-terminal" evidence="9">
    <location>
        <begin position="62"/>
        <end position="209"/>
    </location>
</feature>
<evidence type="ECO:0000313" key="11">
    <source>
        <dbReference type="EnsemblMetazoa" id="XP_050510928.1"/>
    </source>
</evidence>
<evidence type="ECO:0000259" key="10">
    <source>
        <dbReference type="SMART" id="SM01368"/>
    </source>
</evidence>
<protein>
    <recommendedName>
        <fullName evidence="13">Retinoblastoma-like protein 1</fullName>
    </recommendedName>
</protein>
<keyword evidence="12" id="KW-1185">Reference proteome</keyword>
<evidence type="ECO:0008006" key="13">
    <source>
        <dbReference type="Google" id="ProtNLM"/>
    </source>
</evidence>
<dbReference type="Pfam" id="PF01857">
    <property type="entry name" value="RB_B"/>
    <property type="match status" value="1"/>
</dbReference>
<dbReference type="PANTHER" id="PTHR13742">
    <property type="entry name" value="RETINOBLASTOMA-ASSOCIATED PROTEIN RB -RELATED"/>
    <property type="match status" value="1"/>
</dbReference>
<dbReference type="InterPro" id="IPR002720">
    <property type="entry name" value="RB_A"/>
</dbReference>
<evidence type="ECO:0000256" key="7">
    <source>
        <dbReference type="ARBA" id="ARBA00023306"/>
    </source>
</evidence>
<dbReference type="Pfam" id="PF01858">
    <property type="entry name" value="RB_A"/>
    <property type="match status" value="1"/>
</dbReference>